<feature type="domain" description="Glucose-methanol-choline oxidoreductase N-terminal" evidence="6">
    <location>
        <begin position="44"/>
        <end position="342"/>
    </location>
</feature>
<feature type="domain" description="Glucose-methanol-choline oxidoreductase C-terminal" evidence="7">
    <location>
        <begin position="435"/>
        <end position="569"/>
    </location>
</feature>
<evidence type="ECO:0000256" key="5">
    <source>
        <dbReference type="PIRSR" id="PIRSR000137-2"/>
    </source>
</evidence>
<comment type="caution">
    <text evidence="8">The sequence shown here is derived from an EMBL/GenBank/DDBJ whole genome shotgun (WGS) entry which is preliminary data.</text>
</comment>
<reference evidence="8" key="1">
    <citation type="submission" date="2017-09" db="EMBL/GenBank/DDBJ databases">
        <title>Contemporary evolution of a Lepidopteran species, Heliothis virescens, in response to modern agricultural practices.</title>
        <authorList>
            <person name="Fritz M.L."/>
            <person name="Deyonke A.M."/>
            <person name="Papanicolaou A."/>
            <person name="Micinski S."/>
            <person name="Westbrook J."/>
            <person name="Gould F."/>
        </authorList>
    </citation>
    <scope>NUCLEOTIDE SEQUENCE [LARGE SCALE GENOMIC DNA]</scope>
    <source>
        <strain evidence="8">HvINT-</strain>
        <tissue evidence="8">Whole body</tissue>
    </source>
</reference>
<dbReference type="PIRSF" id="PIRSF000137">
    <property type="entry name" value="Alcohol_oxidase"/>
    <property type="match status" value="1"/>
</dbReference>
<dbReference type="Pfam" id="PF00732">
    <property type="entry name" value="GMC_oxred_N"/>
    <property type="match status" value="1"/>
</dbReference>
<dbReference type="EMBL" id="NWSH01000095">
    <property type="protein sequence ID" value="PCG79621.1"/>
    <property type="molecule type" value="Genomic_DNA"/>
</dbReference>
<organism evidence="8">
    <name type="scientific">Heliothis virescens</name>
    <name type="common">Tobacco budworm moth</name>
    <dbReference type="NCBI Taxonomy" id="7102"/>
    <lineage>
        <taxon>Eukaryota</taxon>
        <taxon>Metazoa</taxon>
        <taxon>Ecdysozoa</taxon>
        <taxon>Arthropoda</taxon>
        <taxon>Hexapoda</taxon>
        <taxon>Insecta</taxon>
        <taxon>Pterygota</taxon>
        <taxon>Neoptera</taxon>
        <taxon>Endopterygota</taxon>
        <taxon>Lepidoptera</taxon>
        <taxon>Glossata</taxon>
        <taxon>Ditrysia</taxon>
        <taxon>Noctuoidea</taxon>
        <taxon>Noctuidae</taxon>
        <taxon>Heliothinae</taxon>
        <taxon>Heliothis</taxon>
    </lineage>
</organism>
<dbReference type="GO" id="GO:0050660">
    <property type="term" value="F:flavin adenine dinucleotide binding"/>
    <property type="evidence" value="ECO:0007669"/>
    <property type="project" value="InterPro"/>
</dbReference>
<evidence type="ECO:0000256" key="3">
    <source>
        <dbReference type="ARBA" id="ARBA00022630"/>
    </source>
</evidence>
<dbReference type="Pfam" id="PF05199">
    <property type="entry name" value="GMC_oxred_C"/>
    <property type="match status" value="1"/>
</dbReference>
<dbReference type="Gene3D" id="3.30.560.10">
    <property type="entry name" value="Glucose Oxidase, domain 3"/>
    <property type="match status" value="1"/>
</dbReference>
<dbReference type="PANTHER" id="PTHR11552">
    <property type="entry name" value="GLUCOSE-METHANOL-CHOLINE GMC OXIDOREDUCTASE"/>
    <property type="match status" value="1"/>
</dbReference>
<keyword evidence="3" id="KW-0285">Flavoprotein</keyword>
<dbReference type="InterPro" id="IPR036188">
    <property type="entry name" value="FAD/NAD-bd_sf"/>
</dbReference>
<dbReference type="SUPFAM" id="SSF54373">
    <property type="entry name" value="FAD-linked reductases, C-terminal domain"/>
    <property type="match status" value="1"/>
</dbReference>
<sequence length="589" mass="66202">MRINATYAASTVLKIQGGLHALTALQLITYHFPEQATVFDGATYDYIIVGAGTAGCVIANRLLEDNKTNVLLIEAGGDPQLNAGLPGLLLYIKEADASWSYKTEDDGITKTCHKPMRDDMAIGKLLGGTSSVSYIQYTTGNRYDYDKWAQIVNDTTWNWNNVLPYLKKSQKLNDPVISNSSQGQFFGKDGKIELSVYRTDMRLKYFKAFSQVGNDIVTTISGNNSLGYTDAIFSIGDGIRQSTAFGYLVPIKDHPNLHVLKNTIVKRIIFDAFNNAVGVEAYTYDNRFIVIKARKEVILSAGIVNTPKLLMLSGIGPREHLCSHKIETISDLPVGKNLQDHLAVTMLFNMTKLVYPYRPWNPYDYPASVLFGYVSLNKSSNYPDYHTVNYASFPSYLISYCTFTYGYSDDICNNMIGTDVNTEMMFSSISKERYKSRGEILLRSSNFTDDPIIYTNNLVNEEDIEDYVRIIEDFIRIVDTKQFKEIGGVFQDPKLAGCKKYSFRSRDYWKCYVKCMATPLHQYSSTCAMGSVVDSRLRVYGVKRLRVADASVMPYPTAGGTLGPTIMIGEKVSDMIKEDDKDFKPLRCQ</sequence>
<dbReference type="InterPro" id="IPR007867">
    <property type="entry name" value="GMC_OxRtase_C"/>
</dbReference>
<evidence type="ECO:0000256" key="1">
    <source>
        <dbReference type="ARBA" id="ARBA00001974"/>
    </source>
</evidence>
<proteinExistence type="inferred from homology"/>
<evidence type="ECO:0008006" key="9">
    <source>
        <dbReference type="Google" id="ProtNLM"/>
    </source>
</evidence>
<evidence type="ECO:0000256" key="4">
    <source>
        <dbReference type="ARBA" id="ARBA00022827"/>
    </source>
</evidence>
<name>A0A2A4K5W1_HELVI</name>
<comment type="similarity">
    <text evidence="2">Belongs to the GMC oxidoreductase family.</text>
</comment>
<dbReference type="AlphaFoldDB" id="A0A2A4K5W1"/>
<evidence type="ECO:0000259" key="7">
    <source>
        <dbReference type="Pfam" id="PF05199"/>
    </source>
</evidence>
<evidence type="ECO:0000313" key="8">
    <source>
        <dbReference type="EMBL" id="PCG79621.1"/>
    </source>
</evidence>
<evidence type="ECO:0000259" key="6">
    <source>
        <dbReference type="Pfam" id="PF00732"/>
    </source>
</evidence>
<gene>
    <name evidence="8" type="ORF">B5V51_14806</name>
</gene>
<dbReference type="GO" id="GO:0016614">
    <property type="term" value="F:oxidoreductase activity, acting on CH-OH group of donors"/>
    <property type="evidence" value="ECO:0007669"/>
    <property type="project" value="InterPro"/>
</dbReference>
<keyword evidence="4 5" id="KW-0274">FAD</keyword>
<evidence type="ECO:0000256" key="2">
    <source>
        <dbReference type="ARBA" id="ARBA00010790"/>
    </source>
</evidence>
<dbReference type="InterPro" id="IPR012132">
    <property type="entry name" value="GMC_OxRdtase"/>
</dbReference>
<feature type="binding site" evidence="5">
    <location>
        <position position="129"/>
    </location>
    <ligand>
        <name>FAD</name>
        <dbReference type="ChEBI" id="CHEBI:57692"/>
    </ligand>
</feature>
<protein>
    <recommendedName>
        <fullName evidence="9">Glucose-methanol-choline oxidoreductase N-terminal domain-containing protein</fullName>
    </recommendedName>
</protein>
<dbReference type="PANTHER" id="PTHR11552:SF147">
    <property type="entry name" value="CHOLINE DEHYDROGENASE, MITOCHONDRIAL"/>
    <property type="match status" value="1"/>
</dbReference>
<feature type="binding site" evidence="5">
    <location>
        <position position="265"/>
    </location>
    <ligand>
        <name>FAD</name>
        <dbReference type="ChEBI" id="CHEBI:57692"/>
    </ligand>
</feature>
<dbReference type="SUPFAM" id="SSF51905">
    <property type="entry name" value="FAD/NAD(P)-binding domain"/>
    <property type="match status" value="1"/>
</dbReference>
<comment type="cofactor">
    <cofactor evidence="1 5">
        <name>FAD</name>
        <dbReference type="ChEBI" id="CHEBI:57692"/>
    </cofactor>
</comment>
<accession>A0A2A4K5W1</accession>
<dbReference type="InterPro" id="IPR000172">
    <property type="entry name" value="GMC_OxRdtase_N"/>
</dbReference>
<dbReference type="Gene3D" id="3.50.50.60">
    <property type="entry name" value="FAD/NAD(P)-binding domain"/>
    <property type="match status" value="1"/>
</dbReference>
<dbReference type="STRING" id="7102.A0A2A4K5W1"/>